<organism evidence="1">
    <name type="scientific">Porphyromonas phage phage006a_EM3</name>
    <dbReference type="NCBI Taxonomy" id="3154098"/>
    <lineage>
        <taxon>Viruses</taxon>
        <taxon>Duplodnaviria</taxon>
        <taxon>Heunggongvirae</taxon>
        <taxon>Uroviricota</taxon>
        <taxon>Caudoviricetes</taxon>
        <taxon>Alisviridae</taxon>
        <taxon>Honmavirus</taxon>
        <taxon>Honmavirus pging00B</taxon>
    </lineage>
</organism>
<reference evidence="1" key="1">
    <citation type="journal article" date="2023" name="Microbiome">
        <title>Phages are unrecognized players in the ecology of the oral pathogen Porphyromonas gingivalis.</title>
        <authorList>
            <person name="Matrishin C.B."/>
            <person name="Haase E.M."/>
            <person name="Dewhirst F.E."/>
            <person name="Mark Welch J.L."/>
            <person name="Miranda-Sanchez F."/>
            <person name="Chen T."/>
            <person name="MacFarland D.C."/>
            <person name="Kauffman K.M."/>
        </authorList>
    </citation>
    <scope>NUCLEOTIDE SEQUENCE</scope>
</reference>
<reference evidence="1" key="2">
    <citation type="submission" date="2024-05" db="EMBL/GenBank/DDBJ databases">
        <authorList>
            <person name="Matrishin C.B."/>
            <person name="Kauffman K.M."/>
        </authorList>
    </citation>
    <scope>NUCLEOTIDE SEQUENCE</scope>
</reference>
<accession>A0AAT9JBH3</accession>
<protein>
    <submittedName>
        <fullName evidence="1">Uncharacterized protein</fullName>
    </submittedName>
</protein>
<evidence type="ECO:0000313" key="1">
    <source>
        <dbReference type="EMBL" id="DBA54908.1"/>
    </source>
</evidence>
<name>A0AAT9JBH3_9CAUD</name>
<dbReference type="EMBL" id="BK068089">
    <property type="protein sequence ID" value="DBA54908.1"/>
    <property type="molecule type" value="Genomic_DNA"/>
</dbReference>
<sequence>MLYIEDTWGLHRGLNSLKRPNLRLYSGVWLS</sequence>
<proteinExistence type="predicted"/>